<protein>
    <recommendedName>
        <fullName evidence="2">FtsK alpha domain-containing protein</fullName>
    </recommendedName>
</protein>
<accession>A0ABN5WRF7</accession>
<keyword evidence="4" id="KW-1185">Reference proteome</keyword>
<name>A0ABN5WRF7_9GAMM</name>
<evidence type="ECO:0000256" key="1">
    <source>
        <dbReference type="SAM" id="MobiDB-lite"/>
    </source>
</evidence>
<dbReference type="PANTHER" id="PTHR22683:SF41">
    <property type="entry name" value="DNA TRANSLOCASE FTSK"/>
    <property type="match status" value="1"/>
</dbReference>
<feature type="region of interest" description="Disordered" evidence="1">
    <location>
        <begin position="1"/>
        <end position="20"/>
    </location>
</feature>
<dbReference type="InterPro" id="IPR041027">
    <property type="entry name" value="FtsK_alpha"/>
</dbReference>
<dbReference type="InterPro" id="IPR050206">
    <property type="entry name" value="FtsK/SpoIIIE/SftA"/>
</dbReference>
<reference evidence="4" key="1">
    <citation type="journal article" date="2019" name="Microbiol. Resour. Announc.">
        <title>Complete Genome Sequence of Halomonas olivaria, a Moderately Halophilic Bacterium Isolated from Olive Processing Effluents, Obtained by Nanopore Sequencing.</title>
        <authorList>
            <person name="Nagata S."/>
            <person name="Ii K.M."/>
            <person name="Tsukimi T."/>
            <person name="Miura M.C."/>
            <person name="Galipon J."/>
            <person name="Arakawa K."/>
        </authorList>
    </citation>
    <scope>NUCLEOTIDE SEQUENCE [LARGE SCALE GENOMIC DNA]</scope>
    <source>
        <strain evidence="4">TYRC17</strain>
    </source>
</reference>
<dbReference type="PANTHER" id="PTHR22683">
    <property type="entry name" value="SPORULATION PROTEIN RELATED"/>
    <property type="match status" value="1"/>
</dbReference>
<dbReference type="EMBL" id="AP019416">
    <property type="protein sequence ID" value="BBI49551.1"/>
    <property type="molecule type" value="Genomic_DNA"/>
</dbReference>
<dbReference type="Proteomes" id="UP000289555">
    <property type="component" value="Chromosome"/>
</dbReference>
<feature type="domain" description="FtsK alpha" evidence="2">
    <location>
        <begin position="22"/>
        <end position="112"/>
    </location>
</feature>
<evidence type="ECO:0000313" key="4">
    <source>
        <dbReference type="Proteomes" id="UP000289555"/>
    </source>
</evidence>
<sequence length="125" mass="13854">MEHLQSQRPAFETLDEPEGEVPSLQLLTPAEPHQPNYSDEQLADMAELLEVRLREYGVKAEVVDTWPGPVITRFEIKPAAGVKVSKISNLAKDLARSLMVKSVRVVEVIPGALRWGSKFPTPIAP</sequence>
<gene>
    <name evidence="3" type="ORF">HORIV_19720</name>
</gene>
<organism evidence="3 4">
    <name type="scientific">Vreelandella olivaria</name>
    <dbReference type="NCBI Taxonomy" id="390919"/>
    <lineage>
        <taxon>Bacteria</taxon>
        <taxon>Pseudomonadati</taxon>
        <taxon>Pseudomonadota</taxon>
        <taxon>Gammaproteobacteria</taxon>
        <taxon>Oceanospirillales</taxon>
        <taxon>Halomonadaceae</taxon>
        <taxon>Vreelandella</taxon>
    </lineage>
</organism>
<evidence type="ECO:0000259" key="2">
    <source>
        <dbReference type="Pfam" id="PF17854"/>
    </source>
</evidence>
<dbReference type="Gene3D" id="3.30.980.40">
    <property type="match status" value="1"/>
</dbReference>
<evidence type="ECO:0000313" key="3">
    <source>
        <dbReference type="EMBL" id="BBI49551.1"/>
    </source>
</evidence>
<proteinExistence type="predicted"/>
<dbReference type="Pfam" id="PF17854">
    <property type="entry name" value="FtsK_alpha"/>
    <property type="match status" value="1"/>
</dbReference>